<dbReference type="EMBL" id="AP017924">
    <property type="protein sequence ID" value="BAW19149.1"/>
    <property type="molecule type" value="Genomic_DNA"/>
</dbReference>
<dbReference type="Proteomes" id="UP000222831">
    <property type="component" value="Segment"/>
</dbReference>
<name>A0A1L7N0Z4_9CAUD</name>
<keyword evidence="2" id="KW-1185">Reference proteome</keyword>
<reference evidence="1 2" key="1">
    <citation type="submission" date="2016-12" db="EMBL/GenBank/DDBJ databases">
        <title>Characterization of two jumbo phages RP12 and RP31 infecting the phytopathogen Ralstonia solanacearum.</title>
        <authorList>
            <person name="Kawasaki T."/>
            <person name="Yoshikawa G."/>
            <person name="Ogata H."/>
            <person name="Yamada T."/>
        </authorList>
    </citation>
    <scope>NUCLEOTIDE SEQUENCE [LARGE SCALE GENOMIC DNA]</scope>
    <source>
        <strain evidence="1 2">RP12</strain>
    </source>
</reference>
<dbReference type="GeneID" id="40074570"/>
<organism evidence="1 2">
    <name type="scientific">Ralstonia phage RP12</name>
    <dbReference type="NCBI Taxonomy" id="1923889"/>
    <lineage>
        <taxon>Viruses</taxon>
        <taxon>Duplodnaviria</taxon>
        <taxon>Heunggongvirae</taxon>
        <taxon>Uroviricota</taxon>
        <taxon>Caudoviricetes</taxon>
        <taxon>Chimalliviridae</taxon>
        <taxon>Ripduovirus</taxon>
        <taxon>Ripduovirus RP12</taxon>
    </lineage>
</organism>
<evidence type="ECO:0000313" key="1">
    <source>
        <dbReference type="EMBL" id="BAW19149.1"/>
    </source>
</evidence>
<sequence length="106" mass="11811">MTNHQDVAGVVMETAAKHMHQTVMAARHGAGTVLTSIYYITFKELLEKCEITPEEKEQRIREFADTHYPKRSQQAVTSNLLKAADDKNMSVSTFSKLIAAVFPAKG</sequence>
<dbReference type="RefSeq" id="YP_009598868.1">
    <property type="nucleotide sequence ID" value="NC_041911.1"/>
</dbReference>
<proteinExistence type="predicted"/>
<dbReference type="KEGG" id="vg:40074570"/>
<accession>A0A1L7N0Z4</accession>
<protein>
    <submittedName>
        <fullName evidence="1">Uncharacterized protein</fullName>
    </submittedName>
</protein>
<evidence type="ECO:0000313" key="2">
    <source>
        <dbReference type="Proteomes" id="UP000222831"/>
    </source>
</evidence>